<dbReference type="PROSITE" id="PS50931">
    <property type="entry name" value="HTH_LYSR"/>
    <property type="match status" value="1"/>
</dbReference>
<dbReference type="InterPro" id="IPR036390">
    <property type="entry name" value="WH_DNA-bd_sf"/>
</dbReference>
<organism evidence="6 7">
    <name type="scientific">Rhodanobacter denitrificans</name>
    <dbReference type="NCBI Taxonomy" id="666685"/>
    <lineage>
        <taxon>Bacteria</taxon>
        <taxon>Pseudomonadati</taxon>
        <taxon>Pseudomonadota</taxon>
        <taxon>Gammaproteobacteria</taxon>
        <taxon>Lysobacterales</taxon>
        <taxon>Rhodanobacteraceae</taxon>
        <taxon>Rhodanobacter</taxon>
    </lineage>
</organism>
<keyword evidence="2" id="KW-0805">Transcription regulation</keyword>
<name>A0A2W5KS05_9GAMM</name>
<gene>
    <name evidence="6" type="ORF">DI564_01000</name>
</gene>
<sequence length="331" mass="36405">MSIRRVDLNLFRVFESVFKHRSIVGASRELSITPSAVSHALARLRSALGDPLFIAADGAMEPTARALELAPHVQGGLGRIDDALRAKPFKPEDTVRTFRIALSDYAALTILPRLVQRLRRLAPGIDLRVFPFSRTDTVRQVDDGRLDMVVGWFTELPERMRRALLWTDVECVVVSATHPLAGKPVSREDLLEYPHVVVELTGSGEPPDEGFLEERGVLRRVWVERLLLDTRGEDGAVVGRAAVAVPHYAAVIPMVASTDLIATLPTRYTDEAVAAGSIVRLALPYEPVRGSLEAIWHHRNDDDPGLRWLVAQAGIAMGLSPEASEQRSSPA</sequence>
<evidence type="ECO:0000256" key="2">
    <source>
        <dbReference type="ARBA" id="ARBA00023015"/>
    </source>
</evidence>
<evidence type="ECO:0000313" key="6">
    <source>
        <dbReference type="EMBL" id="PZQ19851.1"/>
    </source>
</evidence>
<accession>A0A2W5KS05</accession>
<dbReference type="InterPro" id="IPR005119">
    <property type="entry name" value="LysR_subst-bd"/>
</dbReference>
<protein>
    <submittedName>
        <fullName evidence="6">LysR family transcriptional regulator</fullName>
    </submittedName>
</protein>
<dbReference type="SUPFAM" id="SSF46785">
    <property type="entry name" value="Winged helix' DNA-binding domain"/>
    <property type="match status" value="1"/>
</dbReference>
<dbReference type="Gene3D" id="3.40.190.10">
    <property type="entry name" value="Periplasmic binding protein-like II"/>
    <property type="match status" value="2"/>
</dbReference>
<evidence type="ECO:0000313" key="7">
    <source>
        <dbReference type="Proteomes" id="UP000249046"/>
    </source>
</evidence>
<dbReference type="InterPro" id="IPR036388">
    <property type="entry name" value="WH-like_DNA-bd_sf"/>
</dbReference>
<dbReference type="PANTHER" id="PTHR30118">
    <property type="entry name" value="HTH-TYPE TRANSCRIPTIONAL REGULATOR LEUO-RELATED"/>
    <property type="match status" value="1"/>
</dbReference>
<proteinExistence type="inferred from homology"/>
<comment type="caution">
    <text evidence="6">The sequence shown here is derived from an EMBL/GenBank/DDBJ whole genome shotgun (WGS) entry which is preliminary data.</text>
</comment>
<dbReference type="GO" id="GO:0003700">
    <property type="term" value="F:DNA-binding transcription factor activity"/>
    <property type="evidence" value="ECO:0007669"/>
    <property type="project" value="InterPro"/>
</dbReference>
<dbReference type="InterPro" id="IPR050389">
    <property type="entry name" value="LysR-type_TF"/>
</dbReference>
<evidence type="ECO:0000256" key="3">
    <source>
        <dbReference type="ARBA" id="ARBA00023125"/>
    </source>
</evidence>
<evidence type="ECO:0000256" key="1">
    <source>
        <dbReference type="ARBA" id="ARBA00009437"/>
    </source>
</evidence>
<comment type="similarity">
    <text evidence="1">Belongs to the LysR transcriptional regulatory family.</text>
</comment>
<keyword evidence="3" id="KW-0238">DNA-binding</keyword>
<dbReference type="SUPFAM" id="SSF53850">
    <property type="entry name" value="Periplasmic binding protein-like II"/>
    <property type="match status" value="1"/>
</dbReference>
<evidence type="ECO:0000259" key="5">
    <source>
        <dbReference type="PROSITE" id="PS50931"/>
    </source>
</evidence>
<keyword evidence="4" id="KW-0804">Transcription</keyword>
<reference evidence="6 7" key="1">
    <citation type="submission" date="2017-08" db="EMBL/GenBank/DDBJ databases">
        <title>Infants hospitalized years apart are colonized by the same room-sourced microbial strains.</title>
        <authorList>
            <person name="Brooks B."/>
            <person name="Olm M.R."/>
            <person name="Firek B.A."/>
            <person name="Baker R."/>
            <person name="Thomas B.C."/>
            <person name="Morowitz M.J."/>
            <person name="Banfield J.F."/>
        </authorList>
    </citation>
    <scope>NUCLEOTIDE SEQUENCE [LARGE SCALE GENOMIC DNA]</scope>
    <source>
        <strain evidence="6">S2_005_003_R2_42</strain>
    </source>
</reference>
<dbReference type="PANTHER" id="PTHR30118:SF15">
    <property type="entry name" value="TRANSCRIPTIONAL REGULATORY PROTEIN"/>
    <property type="match status" value="1"/>
</dbReference>
<evidence type="ECO:0000256" key="4">
    <source>
        <dbReference type="ARBA" id="ARBA00023163"/>
    </source>
</evidence>
<dbReference type="AlphaFoldDB" id="A0A2W5KS05"/>
<dbReference type="GO" id="GO:0003677">
    <property type="term" value="F:DNA binding"/>
    <property type="evidence" value="ECO:0007669"/>
    <property type="project" value="UniProtKB-KW"/>
</dbReference>
<dbReference type="Proteomes" id="UP000249046">
    <property type="component" value="Unassembled WGS sequence"/>
</dbReference>
<dbReference type="Pfam" id="PF03466">
    <property type="entry name" value="LysR_substrate"/>
    <property type="match status" value="1"/>
</dbReference>
<dbReference type="Pfam" id="PF00126">
    <property type="entry name" value="HTH_1"/>
    <property type="match status" value="1"/>
</dbReference>
<dbReference type="EMBL" id="QFPO01000001">
    <property type="protein sequence ID" value="PZQ19851.1"/>
    <property type="molecule type" value="Genomic_DNA"/>
</dbReference>
<feature type="domain" description="HTH lysR-type" evidence="5">
    <location>
        <begin position="6"/>
        <end position="63"/>
    </location>
</feature>
<dbReference type="Gene3D" id="1.10.10.10">
    <property type="entry name" value="Winged helix-like DNA-binding domain superfamily/Winged helix DNA-binding domain"/>
    <property type="match status" value="1"/>
</dbReference>
<dbReference type="InterPro" id="IPR000847">
    <property type="entry name" value="LysR_HTH_N"/>
</dbReference>